<keyword evidence="1" id="KW-0812">Transmembrane</keyword>
<evidence type="ECO:0000313" key="3">
    <source>
        <dbReference type="Proteomes" id="UP000296706"/>
    </source>
</evidence>
<proteinExistence type="predicted"/>
<keyword evidence="1" id="KW-1133">Transmembrane helix</keyword>
<dbReference type="STRING" id="1457250.GCA_000755225_02694"/>
<keyword evidence="1" id="KW-0472">Membrane</keyword>
<accession>A0A4D6HA30</accession>
<dbReference type="KEGG" id="hsn:DV733_01990"/>
<protein>
    <submittedName>
        <fullName evidence="2">Uncharacterized protein</fullName>
    </submittedName>
</protein>
<sequence>MSPSPPFVDLETRTFDFEQIWTEAYPLLGLILLFAVVGLVPIVLGVASSTVFGLLFVVIGQLILAVGTGVVLIYVVARGIQLSGV</sequence>
<dbReference type="RefSeq" id="WP_049993510.1">
    <property type="nucleotide sequence ID" value="NZ_CP031310.1"/>
</dbReference>
<dbReference type="GeneID" id="39846600"/>
<dbReference type="EMBL" id="CP031310">
    <property type="protein sequence ID" value="QCC50066.1"/>
    <property type="molecule type" value="Genomic_DNA"/>
</dbReference>
<dbReference type="Proteomes" id="UP000296706">
    <property type="component" value="Chromosome"/>
</dbReference>
<feature type="transmembrane region" description="Helical" evidence="1">
    <location>
        <begin position="24"/>
        <end position="47"/>
    </location>
</feature>
<feature type="transmembrane region" description="Helical" evidence="1">
    <location>
        <begin position="54"/>
        <end position="77"/>
    </location>
</feature>
<reference evidence="2 3" key="1">
    <citation type="journal article" date="2019" name="Nat. Commun.">
        <title>A new type of DNA phosphorothioation-based antiviral system in archaea.</title>
        <authorList>
            <person name="Xiong L."/>
            <person name="Liu S."/>
            <person name="Chen S."/>
            <person name="Xiao Y."/>
            <person name="Zhu B."/>
            <person name="Gao Y."/>
            <person name="Zhang Y."/>
            <person name="Chen B."/>
            <person name="Luo J."/>
            <person name="Deng Z."/>
            <person name="Chen X."/>
            <person name="Wang L."/>
            <person name="Chen S."/>
        </authorList>
    </citation>
    <scope>NUCLEOTIDE SEQUENCE [LARGE SCALE GENOMIC DNA]</scope>
    <source>
        <strain evidence="2 3">CBA1105</strain>
    </source>
</reference>
<evidence type="ECO:0000256" key="1">
    <source>
        <dbReference type="SAM" id="Phobius"/>
    </source>
</evidence>
<dbReference type="AlphaFoldDB" id="A0A4D6HA30"/>
<evidence type="ECO:0000313" key="2">
    <source>
        <dbReference type="EMBL" id="QCC50066.1"/>
    </source>
</evidence>
<name>A0A4D6HA30_9EURY</name>
<dbReference type="OrthoDB" id="204569at2157"/>
<organism evidence="2 3">
    <name type="scientific">Halapricum salinum</name>
    <dbReference type="NCBI Taxonomy" id="1457250"/>
    <lineage>
        <taxon>Archaea</taxon>
        <taxon>Methanobacteriati</taxon>
        <taxon>Methanobacteriota</taxon>
        <taxon>Stenosarchaea group</taxon>
        <taxon>Halobacteria</taxon>
        <taxon>Halobacteriales</taxon>
        <taxon>Haloarculaceae</taxon>
        <taxon>Halapricum</taxon>
    </lineage>
</organism>
<gene>
    <name evidence="2" type="ORF">DV733_01990</name>
</gene>
<keyword evidence="3" id="KW-1185">Reference proteome</keyword>